<dbReference type="Proteomes" id="UP000247702">
    <property type="component" value="Unassembled WGS sequence"/>
</dbReference>
<reference evidence="1 2" key="1">
    <citation type="submission" date="2017-11" db="EMBL/GenBank/DDBJ databases">
        <title>The genome of Rhizophagus clarus HR1 reveals common genetic basis of auxotrophy among arbuscular mycorrhizal fungi.</title>
        <authorList>
            <person name="Kobayashi Y."/>
        </authorList>
    </citation>
    <scope>NUCLEOTIDE SEQUENCE [LARGE SCALE GENOMIC DNA]</scope>
    <source>
        <strain evidence="1 2">HR1</strain>
    </source>
</reference>
<gene>
    <name evidence="1" type="ORF">RclHR1_10170010</name>
</gene>
<evidence type="ECO:0000313" key="1">
    <source>
        <dbReference type="EMBL" id="GBB83448.1"/>
    </source>
</evidence>
<accession>A0A2Z6QRT0</accession>
<protein>
    <submittedName>
        <fullName evidence="1">Uncharacterized protein</fullName>
    </submittedName>
</protein>
<organism evidence="1 2">
    <name type="scientific">Rhizophagus clarus</name>
    <dbReference type="NCBI Taxonomy" id="94130"/>
    <lineage>
        <taxon>Eukaryota</taxon>
        <taxon>Fungi</taxon>
        <taxon>Fungi incertae sedis</taxon>
        <taxon>Mucoromycota</taxon>
        <taxon>Glomeromycotina</taxon>
        <taxon>Glomeromycetes</taxon>
        <taxon>Glomerales</taxon>
        <taxon>Glomeraceae</taxon>
        <taxon>Rhizophagus</taxon>
    </lineage>
</organism>
<keyword evidence="2" id="KW-1185">Reference proteome</keyword>
<name>A0A2Z6QRT0_9GLOM</name>
<comment type="caution">
    <text evidence="1">The sequence shown here is derived from an EMBL/GenBank/DDBJ whole genome shotgun (WGS) entry which is preliminary data.</text>
</comment>
<evidence type="ECO:0000313" key="2">
    <source>
        <dbReference type="Proteomes" id="UP000247702"/>
    </source>
</evidence>
<dbReference type="EMBL" id="BEXD01000022">
    <property type="protein sequence ID" value="GBB83448.1"/>
    <property type="molecule type" value="Genomic_DNA"/>
</dbReference>
<sequence>MGFRPSAQHCKNVDEIQYTCGDTFNDISSSKGINTQSSHSMDDSLKKLFSIVKVNNTLTCNSPIEIPYYSNGVFKEALCFNPGVECEEENNYGEYFPYCEDCSTSV</sequence>
<proteinExistence type="predicted"/>
<dbReference type="AlphaFoldDB" id="A0A2Z6QRT0"/>